<evidence type="ECO:0000259" key="2">
    <source>
        <dbReference type="Pfam" id="PF02954"/>
    </source>
</evidence>
<dbReference type="SUPFAM" id="SSF46689">
    <property type="entry name" value="Homeodomain-like"/>
    <property type="match status" value="1"/>
</dbReference>
<reference evidence="3 4" key="1">
    <citation type="submission" date="2023-07" db="EMBL/GenBank/DDBJ databases">
        <title>Sorghum-associated microbial communities from plants grown in Nebraska, USA.</title>
        <authorList>
            <person name="Schachtman D."/>
        </authorList>
    </citation>
    <scope>NUCLEOTIDE SEQUENCE [LARGE SCALE GENOMIC DNA]</scope>
    <source>
        <strain evidence="3 4">BE240</strain>
    </source>
</reference>
<accession>A0ABU1VE74</accession>
<dbReference type="Pfam" id="PF01590">
    <property type="entry name" value="GAF"/>
    <property type="match status" value="1"/>
</dbReference>
<dbReference type="InterPro" id="IPR009057">
    <property type="entry name" value="Homeodomain-like_sf"/>
</dbReference>
<feature type="domain" description="DNA binding HTH" evidence="2">
    <location>
        <begin position="349"/>
        <end position="388"/>
    </location>
</feature>
<dbReference type="EMBL" id="JAVDWE010000010">
    <property type="protein sequence ID" value="MDR7095776.1"/>
    <property type="molecule type" value="Genomic_DNA"/>
</dbReference>
<dbReference type="RefSeq" id="WP_204732052.1">
    <property type="nucleotide sequence ID" value="NZ_JAVDWE010000010.1"/>
</dbReference>
<dbReference type="Pfam" id="PF02954">
    <property type="entry name" value="HTH_8"/>
    <property type="match status" value="1"/>
</dbReference>
<feature type="domain" description="GAF" evidence="1">
    <location>
        <begin position="100"/>
        <end position="235"/>
    </location>
</feature>
<comment type="caution">
    <text evidence="3">The sequence shown here is derived from an EMBL/GenBank/DDBJ whole genome shotgun (WGS) entry which is preliminary data.</text>
</comment>
<name>A0ABU1VE74_9BURK</name>
<sequence>MTGTPPILQPGVCPANTVPIVTPQPQPSVPQQQRLALIEQARKAVLESRTPISPPLLAPWVERSWRRCLDIGLEPRQHITFDTVTSGAARHAIEANQPLLRAAAPVIQSLSRAMAHTRYFAILTDARGLVIDVNGPVDRSDPQAANIARVGVDLSERAVGTTAIGTTLADLQPVWLHRGEHFFDDTSVYSCAGAPIWGPDGQCVGMLDLTGVNVLEQPALKHLVTQSARSIENALTLGQPHRLLLCLGWPGHMPGDASDGLVCVDTDGQITALNRPAADMLGVVAGMTPGHCSELFAVPVETLFDAARQQRGPLEVPLWSGLRLSVRAQLNVGGERGAVHGVVGHGLPLKDVETAMIRKAVDDARGNVKEAARALGISRATVYRKLGKR</sequence>
<evidence type="ECO:0000259" key="1">
    <source>
        <dbReference type="Pfam" id="PF01590"/>
    </source>
</evidence>
<evidence type="ECO:0000313" key="3">
    <source>
        <dbReference type="EMBL" id="MDR7095776.1"/>
    </source>
</evidence>
<evidence type="ECO:0000313" key="4">
    <source>
        <dbReference type="Proteomes" id="UP001265550"/>
    </source>
</evidence>
<proteinExistence type="predicted"/>
<protein>
    <submittedName>
        <fullName evidence="3">Transcriptional regulator of acetoin/glycerol metabolism</fullName>
    </submittedName>
</protein>
<dbReference type="Proteomes" id="UP001265550">
    <property type="component" value="Unassembled WGS sequence"/>
</dbReference>
<dbReference type="SUPFAM" id="SSF55781">
    <property type="entry name" value="GAF domain-like"/>
    <property type="match status" value="1"/>
</dbReference>
<organism evidence="3 4">
    <name type="scientific">Hydrogenophaga laconesensis</name>
    <dbReference type="NCBI Taxonomy" id="1805971"/>
    <lineage>
        <taxon>Bacteria</taxon>
        <taxon>Pseudomonadati</taxon>
        <taxon>Pseudomonadota</taxon>
        <taxon>Betaproteobacteria</taxon>
        <taxon>Burkholderiales</taxon>
        <taxon>Comamonadaceae</taxon>
        <taxon>Hydrogenophaga</taxon>
    </lineage>
</organism>
<dbReference type="Gene3D" id="3.30.450.40">
    <property type="match status" value="1"/>
</dbReference>
<dbReference type="InterPro" id="IPR003018">
    <property type="entry name" value="GAF"/>
</dbReference>
<dbReference type="InterPro" id="IPR002197">
    <property type="entry name" value="HTH_Fis"/>
</dbReference>
<dbReference type="PRINTS" id="PR01590">
    <property type="entry name" value="HTHFIS"/>
</dbReference>
<dbReference type="InterPro" id="IPR029016">
    <property type="entry name" value="GAF-like_dom_sf"/>
</dbReference>
<gene>
    <name evidence="3" type="ORF">J2X09_003528</name>
</gene>
<keyword evidence="4" id="KW-1185">Reference proteome</keyword>
<dbReference type="Gene3D" id="1.10.10.60">
    <property type="entry name" value="Homeodomain-like"/>
    <property type="match status" value="1"/>
</dbReference>